<dbReference type="OrthoDB" id="685620at2759"/>
<sequence>MAPSQMNFSAVLLVVVLLLPVVMAAGESASAGKYVYCPEHLSGNYKGPCWGLINDAKCKRVCIEESSDNYDGFCDFIQCWCQGTCTSEEAATAGAPIPAA</sequence>
<keyword evidence="4" id="KW-1185">Reference proteome</keyword>
<gene>
    <name evidence="3" type="ORF">GQ55_8G234900</name>
</gene>
<dbReference type="Proteomes" id="UP000244336">
    <property type="component" value="Chromosome 8"/>
</dbReference>
<proteinExistence type="predicted"/>
<dbReference type="InterPro" id="IPR003614">
    <property type="entry name" value="Knottins"/>
</dbReference>
<reference evidence="3 4" key="1">
    <citation type="submission" date="2018-04" db="EMBL/GenBank/DDBJ databases">
        <title>WGS assembly of Panicum hallii var. hallii HAL2.</title>
        <authorList>
            <person name="Lovell J."/>
            <person name="Jenkins J."/>
            <person name="Lowry D."/>
            <person name="Mamidi S."/>
            <person name="Sreedasyam A."/>
            <person name="Weng X."/>
            <person name="Barry K."/>
            <person name="Bonette J."/>
            <person name="Campitelli B."/>
            <person name="Daum C."/>
            <person name="Gordon S."/>
            <person name="Gould B."/>
            <person name="Lipzen A."/>
            <person name="MacQueen A."/>
            <person name="Palacio-Mejia J."/>
            <person name="Plott C."/>
            <person name="Shakirov E."/>
            <person name="Shu S."/>
            <person name="Yoshinaga Y."/>
            <person name="Zane M."/>
            <person name="Rokhsar D."/>
            <person name="Grimwood J."/>
            <person name="Schmutz J."/>
            <person name="Juenger T."/>
        </authorList>
    </citation>
    <scope>NUCLEOTIDE SEQUENCE [LARGE SCALE GENOMIC DNA]</scope>
    <source>
        <strain evidence="4">cv. HAL2</strain>
    </source>
</reference>
<organism evidence="3 4">
    <name type="scientific">Panicum hallii var. hallii</name>
    <dbReference type="NCBI Taxonomy" id="1504633"/>
    <lineage>
        <taxon>Eukaryota</taxon>
        <taxon>Viridiplantae</taxon>
        <taxon>Streptophyta</taxon>
        <taxon>Embryophyta</taxon>
        <taxon>Tracheophyta</taxon>
        <taxon>Spermatophyta</taxon>
        <taxon>Magnoliopsida</taxon>
        <taxon>Liliopsida</taxon>
        <taxon>Poales</taxon>
        <taxon>Poaceae</taxon>
        <taxon>PACMAD clade</taxon>
        <taxon>Panicoideae</taxon>
        <taxon>Panicodae</taxon>
        <taxon>Paniceae</taxon>
        <taxon>Panicinae</taxon>
        <taxon>Panicum</taxon>
        <taxon>Panicum sect. Panicum</taxon>
    </lineage>
</organism>
<feature type="domain" description="Knottins-like" evidence="2">
    <location>
        <begin position="39"/>
        <end position="85"/>
    </location>
</feature>
<dbReference type="AlphaFoldDB" id="A0A2T7CQG9"/>
<feature type="chain" id="PRO_5015624364" description="Knottins-like domain-containing protein" evidence="1">
    <location>
        <begin position="25"/>
        <end position="100"/>
    </location>
</feature>
<feature type="signal peptide" evidence="1">
    <location>
        <begin position="1"/>
        <end position="24"/>
    </location>
</feature>
<dbReference type="Pfam" id="PF00304">
    <property type="entry name" value="Gamma-thionin"/>
    <property type="match status" value="1"/>
</dbReference>
<evidence type="ECO:0000313" key="3">
    <source>
        <dbReference type="EMBL" id="PUZ45566.1"/>
    </source>
</evidence>
<evidence type="ECO:0000256" key="1">
    <source>
        <dbReference type="SAM" id="SignalP"/>
    </source>
</evidence>
<protein>
    <recommendedName>
        <fullName evidence="2">Knottins-like domain-containing protein</fullName>
    </recommendedName>
</protein>
<dbReference type="EMBL" id="CM009756">
    <property type="protein sequence ID" value="PUZ45566.1"/>
    <property type="molecule type" value="Genomic_DNA"/>
</dbReference>
<name>A0A2T7CQG9_9POAL</name>
<dbReference type="InterPro" id="IPR036574">
    <property type="entry name" value="Scorpion_toxin-like_sf"/>
</dbReference>
<evidence type="ECO:0000313" key="4">
    <source>
        <dbReference type="Proteomes" id="UP000244336"/>
    </source>
</evidence>
<dbReference type="Gene3D" id="3.30.30.10">
    <property type="entry name" value="Knottin, scorpion toxin-like"/>
    <property type="match status" value="1"/>
</dbReference>
<keyword evidence="1" id="KW-0732">Signal</keyword>
<dbReference type="Gramene" id="PUZ45566">
    <property type="protein sequence ID" value="PUZ45566"/>
    <property type="gene ID" value="GQ55_8G234900"/>
</dbReference>
<evidence type="ECO:0000259" key="2">
    <source>
        <dbReference type="Pfam" id="PF00304"/>
    </source>
</evidence>
<dbReference type="SUPFAM" id="SSF57095">
    <property type="entry name" value="Scorpion toxin-like"/>
    <property type="match status" value="1"/>
</dbReference>
<accession>A0A2T7CQG9</accession>